<evidence type="ECO:0000313" key="2">
    <source>
        <dbReference type="EMBL" id="HAF4624165.1"/>
    </source>
</evidence>
<sequence length="215" mass="24584">MKIRMYLLSMLFLFIPITIYFSGIDNVWSVLDKAMSSCSGADGKFQCVLDYSNSRLTFSVLRSVICGALILTCSYTYIWYRWVLKNLDSGAVSRKLKVVSCKKESGEYLSFLSTYIMPLVFTDLSKPSNIVNFLFVLIIVGFLHIKTKRIHCNPTLSLFNVSAYKITYSVVANGREKTQDGELIVLSKDLIKENDFIRVINHDDYLTFAKKIIEE</sequence>
<comment type="caution">
    <text evidence="2">The sequence shown here is derived from an EMBL/GenBank/DDBJ whole genome shotgun (WGS) entry which is preliminary data.</text>
</comment>
<keyword evidence="1" id="KW-1133">Transmembrane helix</keyword>
<name>A0A747MVM1_SALER</name>
<dbReference type="EMBL" id="DAAVDT010000026">
    <property type="protein sequence ID" value="HAF4624165.1"/>
    <property type="molecule type" value="Genomic_DNA"/>
</dbReference>
<reference evidence="2" key="2">
    <citation type="submission" date="2020-02" db="EMBL/GenBank/DDBJ databases">
        <authorList>
            <consortium name="NCBI Pathogen Detection Project"/>
        </authorList>
    </citation>
    <scope>NUCLEOTIDE SEQUENCE</scope>
    <source>
        <strain evidence="2">MA.MC_07-0749</strain>
    </source>
</reference>
<feature type="transmembrane region" description="Helical" evidence="1">
    <location>
        <begin position="7"/>
        <end position="24"/>
    </location>
</feature>
<protein>
    <submittedName>
        <fullName evidence="2">Uncharacterized protein</fullName>
    </submittedName>
</protein>
<evidence type="ECO:0000256" key="1">
    <source>
        <dbReference type="SAM" id="Phobius"/>
    </source>
</evidence>
<proteinExistence type="predicted"/>
<reference evidence="2" key="1">
    <citation type="journal article" date="2018" name="Genome Biol.">
        <title>SKESA: strategic k-mer extension for scrupulous assemblies.</title>
        <authorList>
            <person name="Souvorov A."/>
            <person name="Agarwala R."/>
            <person name="Lipman D.J."/>
        </authorList>
    </citation>
    <scope>NUCLEOTIDE SEQUENCE</scope>
    <source>
        <strain evidence="2">MA.MC_07-0749</strain>
    </source>
</reference>
<accession>A0A747MVM1</accession>
<feature type="transmembrane region" description="Helical" evidence="1">
    <location>
        <begin position="60"/>
        <end position="84"/>
    </location>
</feature>
<organism evidence="2">
    <name type="scientific">Salmonella enterica</name>
    <name type="common">Salmonella choleraesuis</name>
    <dbReference type="NCBI Taxonomy" id="28901"/>
    <lineage>
        <taxon>Bacteria</taxon>
        <taxon>Pseudomonadati</taxon>
        <taxon>Pseudomonadota</taxon>
        <taxon>Gammaproteobacteria</taxon>
        <taxon>Enterobacterales</taxon>
        <taxon>Enterobacteriaceae</taxon>
        <taxon>Salmonella</taxon>
    </lineage>
</organism>
<keyword evidence="1" id="KW-0812">Transmembrane</keyword>
<gene>
    <name evidence="2" type="ORF">G9E47_004560</name>
</gene>
<keyword evidence="1" id="KW-0472">Membrane</keyword>
<feature type="transmembrane region" description="Helical" evidence="1">
    <location>
        <begin position="127"/>
        <end position="145"/>
    </location>
</feature>
<dbReference type="InterPro" id="IPR048118">
    <property type="entry name" value="KwaA"/>
</dbReference>
<dbReference type="AlphaFoldDB" id="A0A747MVM1"/>
<dbReference type="NCBIfam" id="NF041622">
    <property type="entry name" value="KwaA"/>
    <property type="match status" value="1"/>
</dbReference>